<gene>
    <name evidence="2" type="ORF">MCC93_18000</name>
</gene>
<evidence type="ECO:0000313" key="3">
    <source>
        <dbReference type="Proteomes" id="UP000031390"/>
    </source>
</evidence>
<organism evidence="2 3">
    <name type="scientific">Morococcus cerebrosus</name>
    <dbReference type="NCBI Taxonomy" id="1056807"/>
    <lineage>
        <taxon>Bacteria</taxon>
        <taxon>Pseudomonadati</taxon>
        <taxon>Pseudomonadota</taxon>
        <taxon>Betaproteobacteria</taxon>
        <taxon>Neisseriales</taxon>
        <taxon>Neisseriaceae</taxon>
        <taxon>Morococcus</taxon>
    </lineage>
</organism>
<dbReference type="EMBL" id="JUFZ01000084">
    <property type="protein sequence ID" value="KIC06794.1"/>
    <property type="molecule type" value="Genomic_DNA"/>
</dbReference>
<proteinExistence type="predicted"/>
<protein>
    <submittedName>
        <fullName evidence="2">Mobilization protein C</fullName>
    </submittedName>
</protein>
<feature type="coiled-coil region" evidence="1">
    <location>
        <begin position="2"/>
        <end position="50"/>
    </location>
</feature>
<comment type="caution">
    <text evidence="2">The sequence shown here is derived from an EMBL/GenBank/DDBJ whole genome shotgun (WGS) entry which is preliminary data.</text>
</comment>
<dbReference type="PATRIC" id="fig|1056807.3.peg.1727"/>
<name>A0A0C1E4B6_9NEIS</name>
<keyword evidence="1" id="KW-0175">Coiled coil</keyword>
<sequence length="104" mass="12185">MESKMSQKLDALNAKIEAQAEKLRKLKEQKAKAERRAKLIQQKQERTKDTRRKILLGAMLLEKIKRGEIDPDRIRNDLDPFLRRNADRELFGLPPLAQENAHNQ</sequence>
<dbReference type="AlphaFoldDB" id="A0A0C1E4B6"/>
<reference evidence="2 3" key="1">
    <citation type="submission" date="2014-12" db="EMBL/GenBank/DDBJ databases">
        <title>Genome sequence of Morococcus cerebrosus.</title>
        <authorList>
            <person name="Shin S.-K."/>
            <person name="Yi H."/>
        </authorList>
    </citation>
    <scope>NUCLEOTIDE SEQUENCE [LARGE SCALE GENOMIC DNA]</scope>
    <source>
        <strain evidence="2 3">CIP 81.93</strain>
    </source>
</reference>
<evidence type="ECO:0000313" key="2">
    <source>
        <dbReference type="EMBL" id="KIC06794.1"/>
    </source>
</evidence>
<dbReference type="Proteomes" id="UP000031390">
    <property type="component" value="Unassembled WGS sequence"/>
</dbReference>
<accession>A0A0C1E4B6</accession>
<evidence type="ECO:0000256" key="1">
    <source>
        <dbReference type="SAM" id="Coils"/>
    </source>
</evidence>